<comment type="similarity">
    <text evidence="1">Belongs to the peptidase M16 family.</text>
</comment>
<protein>
    <submittedName>
        <fullName evidence="4">Unannotated protein</fullName>
    </submittedName>
</protein>
<accession>A0A6J7IRC2</accession>
<dbReference type="InterPro" id="IPR011249">
    <property type="entry name" value="Metalloenz_LuxS/M16"/>
</dbReference>
<feature type="domain" description="Peptidase M16 N-terminal" evidence="2">
    <location>
        <begin position="13"/>
        <end position="160"/>
    </location>
</feature>
<dbReference type="InterPro" id="IPR050361">
    <property type="entry name" value="MPP/UQCRC_Complex"/>
</dbReference>
<name>A0A6J7IRC2_9ZZZZ</name>
<reference evidence="4" key="1">
    <citation type="submission" date="2020-05" db="EMBL/GenBank/DDBJ databases">
        <authorList>
            <person name="Chiriac C."/>
            <person name="Salcher M."/>
            <person name="Ghai R."/>
            <person name="Kavagutti S V."/>
        </authorList>
    </citation>
    <scope>NUCLEOTIDE SEQUENCE</scope>
</reference>
<dbReference type="SUPFAM" id="SSF63411">
    <property type="entry name" value="LuxS/MPP-like metallohydrolase"/>
    <property type="match status" value="2"/>
</dbReference>
<sequence>MSVQRTVLTSGLRIVTEEDPSVRSAAVGIWVNVGSRDESGSVAGASHFLEHLLFKGTTTRTALEISSSLESVGGEMNAFTSKEYTCFYARVIDTDLPMAIDVVSDLITSSVVKALDVDAERKVVLEEISMRDDDPSDLIHDLFSETFYGDNQLGRPILGTVKSINEMSRNSVYNYYKKKYLPQDLVVAVAGNIKHKKVVAMVENALSRDGFLDVSGAPQVRSNTPFKITKQKSVGLMYRKTEQSHIFYGMEGVARNDERRFSVGILSAALGGGMSSRLFQEIREKRGMAYSVYAYAQQFAGSGFLGFYAGCNPSKTHDVISVIREVLADVAANGMTHEEIERAKGAVRGSLVLSQEDSGSRMSRIGKNEIVYGEIMGFDAILKKIEGVNSEQIRKVASEILTQRPTLALVGPFKSEAPFEKVLNK</sequence>
<dbReference type="InterPro" id="IPR011765">
    <property type="entry name" value="Pept_M16_N"/>
</dbReference>
<dbReference type="EMBL" id="CAFBNG010000020">
    <property type="protein sequence ID" value="CAB4933325.1"/>
    <property type="molecule type" value="Genomic_DNA"/>
</dbReference>
<dbReference type="GO" id="GO:0006508">
    <property type="term" value="P:proteolysis"/>
    <property type="evidence" value="ECO:0007669"/>
    <property type="project" value="InterPro"/>
</dbReference>
<evidence type="ECO:0000259" key="2">
    <source>
        <dbReference type="Pfam" id="PF00675"/>
    </source>
</evidence>
<evidence type="ECO:0000313" key="4">
    <source>
        <dbReference type="EMBL" id="CAB4933325.1"/>
    </source>
</evidence>
<evidence type="ECO:0000256" key="1">
    <source>
        <dbReference type="ARBA" id="ARBA00007261"/>
    </source>
</evidence>
<dbReference type="FunFam" id="3.30.830.10:FF:000008">
    <property type="entry name" value="Mitochondrial-processing peptidase subunit beta"/>
    <property type="match status" value="1"/>
</dbReference>
<organism evidence="4">
    <name type="scientific">freshwater metagenome</name>
    <dbReference type="NCBI Taxonomy" id="449393"/>
    <lineage>
        <taxon>unclassified sequences</taxon>
        <taxon>metagenomes</taxon>
        <taxon>ecological metagenomes</taxon>
    </lineage>
</organism>
<dbReference type="PROSITE" id="PS00143">
    <property type="entry name" value="INSULINASE"/>
    <property type="match status" value="1"/>
</dbReference>
<proteinExistence type="inferred from homology"/>
<dbReference type="InterPro" id="IPR001431">
    <property type="entry name" value="Pept_M16_Zn_BS"/>
</dbReference>
<dbReference type="Pfam" id="PF05193">
    <property type="entry name" value="Peptidase_M16_C"/>
    <property type="match status" value="1"/>
</dbReference>
<dbReference type="PANTHER" id="PTHR11851:SF49">
    <property type="entry name" value="MITOCHONDRIAL-PROCESSING PEPTIDASE SUBUNIT ALPHA"/>
    <property type="match status" value="1"/>
</dbReference>
<gene>
    <name evidence="4" type="ORF">UFOPK3774_00188</name>
</gene>
<feature type="domain" description="Peptidase M16 C-terminal" evidence="3">
    <location>
        <begin position="167"/>
        <end position="345"/>
    </location>
</feature>
<dbReference type="AlphaFoldDB" id="A0A6J7IRC2"/>
<dbReference type="InterPro" id="IPR007863">
    <property type="entry name" value="Peptidase_M16_C"/>
</dbReference>
<dbReference type="GO" id="GO:0046872">
    <property type="term" value="F:metal ion binding"/>
    <property type="evidence" value="ECO:0007669"/>
    <property type="project" value="InterPro"/>
</dbReference>
<dbReference type="PANTHER" id="PTHR11851">
    <property type="entry name" value="METALLOPROTEASE"/>
    <property type="match status" value="1"/>
</dbReference>
<dbReference type="GO" id="GO:0004222">
    <property type="term" value="F:metalloendopeptidase activity"/>
    <property type="evidence" value="ECO:0007669"/>
    <property type="project" value="InterPro"/>
</dbReference>
<dbReference type="Gene3D" id="3.30.830.10">
    <property type="entry name" value="Metalloenzyme, LuxS/M16 peptidase-like"/>
    <property type="match status" value="2"/>
</dbReference>
<evidence type="ECO:0000259" key="3">
    <source>
        <dbReference type="Pfam" id="PF05193"/>
    </source>
</evidence>
<dbReference type="Pfam" id="PF00675">
    <property type="entry name" value="Peptidase_M16"/>
    <property type="match status" value="1"/>
</dbReference>